<reference evidence="10 11" key="1">
    <citation type="journal article" date="2008" name="Nature">
        <title>The Trichoplax genome and the nature of placozoans.</title>
        <authorList>
            <person name="Srivastava M."/>
            <person name="Begovic E."/>
            <person name="Chapman J."/>
            <person name="Putnam N.H."/>
            <person name="Hellsten U."/>
            <person name="Kawashima T."/>
            <person name="Kuo A."/>
            <person name="Mitros T."/>
            <person name="Salamov A."/>
            <person name="Carpenter M.L."/>
            <person name="Signorovitch A.Y."/>
            <person name="Moreno M.A."/>
            <person name="Kamm K."/>
            <person name="Grimwood J."/>
            <person name="Schmutz J."/>
            <person name="Shapiro H."/>
            <person name="Grigoriev I.V."/>
            <person name="Buss L.W."/>
            <person name="Schierwater B."/>
            <person name="Dellaporta S.L."/>
            <person name="Rokhsar D.S."/>
        </authorList>
    </citation>
    <scope>NUCLEOTIDE SEQUENCE [LARGE SCALE GENOMIC DNA]</scope>
    <source>
        <strain evidence="10 11">Grell-BS-1999</strain>
    </source>
</reference>
<dbReference type="OrthoDB" id="437at2759"/>
<evidence type="ECO:0000256" key="8">
    <source>
        <dbReference type="ARBA" id="ARBA00023136"/>
    </source>
</evidence>
<keyword evidence="6" id="KW-0406">Ion transport</keyword>
<comment type="similarity">
    <text evidence="2">Belongs to the ATPase g subunit family.</text>
</comment>
<evidence type="ECO:0000256" key="5">
    <source>
        <dbReference type="ARBA" id="ARBA00022781"/>
    </source>
</evidence>
<dbReference type="InParanoid" id="B3RIG8"/>
<evidence type="ECO:0000256" key="2">
    <source>
        <dbReference type="ARBA" id="ARBA00005699"/>
    </source>
</evidence>
<organism evidence="10 11">
    <name type="scientific">Trichoplax adhaerens</name>
    <name type="common">Trichoplax reptans</name>
    <dbReference type="NCBI Taxonomy" id="10228"/>
    <lineage>
        <taxon>Eukaryota</taxon>
        <taxon>Metazoa</taxon>
        <taxon>Placozoa</taxon>
        <taxon>Uniplacotomia</taxon>
        <taxon>Trichoplacea</taxon>
        <taxon>Trichoplacidae</taxon>
        <taxon>Trichoplax</taxon>
    </lineage>
</organism>
<dbReference type="Pfam" id="PF04718">
    <property type="entry name" value="ATP-synt_G"/>
    <property type="match status" value="1"/>
</dbReference>
<keyword evidence="5" id="KW-0375">Hydrogen ion transport</keyword>
<dbReference type="CTD" id="6749648"/>
<dbReference type="Proteomes" id="UP000009022">
    <property type="component" value="Unassembled WGS sequence"/>
</dbReference>
<dbReference type="GeneID" id="6749648"/>
<keyword evidence="3" id="KW-0813">Transport</keyword>
<dbReference type="PhylomeDB" id="B3RIG8"/>
<dbReference type="EMBL" id="DS985241">
    <property type="protein sequence ID" value="EDV28416.1"/>
    <property type="molecule type" value="Genomic_DNA"/>
</dbReference>
<dbReference type="InterPro" id="IPR006808">
    <property type="entry name" value="ATP_synth_F0_gsu_mt"/>
</dbReference>
<keyword evidence="4" id="KW-0138">CF(0)</keyword>
<dbReference type="GO" id="GO:0015078">
    <property type="term" value="F:proton transmembrane transporter activity"/>
    <property type="evidence" value="ECO:0007669"/>
    <property type="project" value="InterPro"/>
</dbReference>
<evidence type="ECO:0000313" key="10">
    <source>
        <dbReference type="EMBL" id="EDV28416.1"/>
    </source>
</evidence>
<dbReference type="HOGENOM" id="CLU_152793_1_1_1"/>
<evidence type="ECO:0000256" key="3">
    <source>
        <dbReference type="ARBA" id="ARBA00022448"/>
    </source>
</evidence>
<dbReference type="STRING" id="10228.B3RIG8"/>
<evidence type="ECO:0000256" key="6">
    <source>
        <dbReference type="ARBA" id="ARBA00023065"/>
    </source>
</evidence>
<dbReference type="AlphaFoldDB" id="B3RIG8"/>
<dbReference type="eggNOG" id="KOG4103">
    <property type="taxonomic scope" value="Eukaryota"/>
</dbReference>
<evidence type="ECO:0000256" key="9">
    <source>
        <dbReference type="ARBA" id="ARBA00023310"/>
    </source>
</evidence>
<keyword evidence="7" id="KW-0496">Mitochondrion</keyword>
<dbReference type="FunCoup" id="B3RIG8">
    <property type="interactions" value="301"/>
</dbReference>
<keyword evidence="9" id="KW-0066">ATP synthesis</keyword>
<dbReference type="KEGG" id="tad:TRIADDRAFT_51313"/>
<dbReference type="RefSeq" id="XP_002107618.1">
    <property type="nucleotide sequence ID" value="XM_002107582.1"/>
</dbReference>
<dbReference type="PANTHER" id="PTHR12386">
    <property type="entry name" value="ATP SYNTHASE SUBUNIT"/>
    <property type="match status" value="1"/>
</dbReference>
<dbReference type="OMA" id="KSGAWKN"/>
<keyword evidence="8" id="KW-0472">Membrane</keyword>
<name>B3RIG8_TRIAD</name>
<gene>
    <name evidence="10" type="ORF">TRIADDRAFT_51313</name>
</gene>
<protein>
    <recommendedName>
        <fullName evidence="12">ATP synthase subunit</fullName>
    </recommendedName>
</protein>
<keyword evidence="11" id="KW-1185">Reference proteome</keyword>
<dbReference type="GO" id="GO:0031966">
    <property type="term" value="C:mitochondrial membrane"/>
    <property type="evidence" value="ECO:0007669"/>
    <property type="project" value="UniProtKB-SubCell"/>
</dbReference>
<dbReference type="GO" id="GO:0015986">
    <property type="term" value="P:proton motive force-driven ATP synthesis"/>
    <property type="evidence" value="ECO:0000318"/>
    <property type="project" value="GO_Central"/>
</dbReference>
<evidence type="ECO:0000256" key="4">
    <source>
        <dbReference type="ARBA" id="ARBA00022547"/>
    </source>
</evidence>
<evidence type="ECO:0000313" key="11">
    <source>
        <dbReference type="Proteomes" id="UP000009022"/>
    </source>
</evidence>
<evidence type="ECO:0000256" key="1">
    <source>
        <dbReference type="ARBA" id="ARBA00004325"/>
    </source>
</evidence>
<evidence type="ECO:0008006" key="12">
    <source>
        <dbReference type="Google" id="ProtNLM"/>
    </source>
</evidence>
<dbReference type="PROSITE" id="PS51257">
    <property type="entry name" value="PROKAR_LIPOPROTEIN"/>
    <property type="match status" value="1"/>
</dbReference>
<proteinExistence type="inferred from homology"/>
<comment type="subcellular location">
    <subcellularLocation>
        <location evidence="1">Mitochondrion membrane</location>
    </subcellularLocation>
</comment>
<evidence type="ECO:0000256" key="7">
    <source>
        <dbReference type="ARBA" id="ARBA00023128"/>
    </source>
</evidence>
<accession>B3RIG8</accession>
<sequence length="114" mass="12771">MAQKVVQFGQRFGTRVVNSSQSFLSCPIAIARAAQPRLATAWSYAKVEMRPAMPSEWPAVKKGFSDMAQSAVTGRFLDYNVRQVTQKALVFVEVCCWFYVGEIIGRRSIIGYNV</sequence>
<dbReference type="GO" id="GO:0045259">
    <property type="term" value="C:proton-transporting ATP synthase complex"/>
    <property type="evidence" value="ECO:0007669"/>
    <property type="project" value="UniProtKB-KW"/>
</dbReference>